<gene>
    <name evidence="3" type="primary">20211369</name>
    <name evidence="2" type="ORF">HELRODRAFT_189753</name>
</gene>
<reference evidence="2 4" key="2">
    <citation type="journal article" date="2013" name="Nature">
        <title>Insights into bilaterian evolution from three spiralian genomes.</title>
        <authorList>
            <person name="Simakov O."/>
            <person name="Marletaz F."/>
            <person name="Cho S.J."/>
            <person name="Edsinger-Gonzales E."/>
            <person name="Havlak P."/>
            <person name="Hellsten U."/>
            <person name="Kuo D.H."/>
            <person name="Larsson T."/>
            <person name="Lv J."/>
            <person name="Arendt D."/>
            <person name="Savage R."/>
            <person name="Osoegawa K."/>
            <person name="de Jong P."/>
            <person name="Grimwood J."/>
            <person name="Chapman J.A."/>
            <person name="Shapiro H."/>
            <person name="Aerts A."/>
            <person name="Otillar R.P."/>
            <person name="Terry A.Y."/>
            <person name="Boore J.L."/>
            <person name="Grigoriev I.V."/>
            <person name="Lindberg D.R."/>
            <person name="Seaver E.C."/>
            <person name="Weisblat D.A."/>
            <person name="Putnam N.H."/>
            <person name="Rokhsar D.S."/>
        </authorList>
    </citation>
    <scope>NUCLEOTIDE SEQUENCE</scope>
</reference>
<dbReference type="EMBL" id="KB097700">
    <property type="protein sequence ID" value="ESN91645.1"/>
    <property type="molecule type" value="Genomic_DNA"/>
</dbReference>
<dbReference type="InParanoid" id="T1FRC2"/>
<keyword evidence="4" id="KW-1185">Reference proteome</keyword>
<organism evidence="3 4">
    <name type="scientific">Helobdella robusta</name>
    <name type="common">Californian leech</name>
    <dbReference type="NCBI Taxonomy" id="6412"/>
    <lineage>
        <taxon>Eukaryota</taxon>
        <taxon>Metazoa</taxon>
        <taxon>Spiralia</taxon>
        <taxon>Lophotrochozoa</taxon>
        <taxon>Annelida</taxon>
        <taxon>Clitellata</taxon>
        <taxon>Hirudinea</taxon>
        <taxon>Rhynchobdellida</taxon>
        <taxon>Glossiphoniidae</taxon>
        <taxon>Helobdella</taxon>
    </lineage>
</organism>
<dbReference type="GeneID" id="20211369"/>
<protein>
    <submittedName>
        <fullName evidence="2 3">Uncharacterized protein</fullName>
    </submittedName>
</protein>
<evidence type="ECO:0000313" key="2">
    <source>
        <dbReference type="EMBL" id="ESN91645.1"/>
    </source>
</evidence>
<dbReference type="HOGENOM" id="CLU_1596322_0_0_1"/>
<accession>T1FRC2</accession>
<reference evidence="4" key="1">
    <citation type="submission" date="2012-12" db="EMBL/GenBank/DDBJ databases">
        <authorList>
            <person name="Hellsten U."/>
            <person name="Grimwood J."/>
            <person name="Chapman J.A."/>
            <person name="Shapiro H."/>
            <person name="Aerts A."/>
            <person name="Otillar R.P."/>
            <person name="Terry A.Y."/>
            <person name="Boore J.L."/>
            <person name="Simakov O."/>
            <person name="Marletaz F."/>
            <person name="Cho S.-J."/>
            <person name="Edsinger-Gonzales E."/>
            <person name="Havlak P."/>
            <person name="Kuo D.-H."/>
            <person name="Larsson T."/>
            <person name="Lv J."/>
            <person name="Arendt D."/>
            <person name="Savage R."/>
            <person name="Osoegawa K."/>
            <person name="de Jong P."/>
            <person name="Lindberg D.R."/>
            <person name="Seaver E.C."/>
            <person name="Weisblat D.A."/>
            <person name="Putnam N.H."/>
            <person name="Grigoriev I.V."/>
            <person name="Rokhsar D.S."/>
        </authorList>
    </citation>
    <scope>NUCLEOTIDE SEQUENCE</scope>
</reference>
<name>T1FRC2_HELRO</name>
<dbReference type="CTD" id="20211369"/>
<dbReference type="RefSeq" id="XP_009030469.1">
    <property type="nucleotide sequence ID" value="XM_009032221.1"/>
</dbReference>
<sequence length="167" mass="18773">MKKKIKKFITDVRSSYHRATKSLNQSFNRKHEGEPNELAVQSSKSSSLPGLSSKLSSPSPRHQDVKTELRSFKSYQFLNELSDLIDSFPGEQQAIDENELDATAEKSCRSNICSHELVLFNLHGVDNGLILNDLNKMKIWNVLFVSCLGSFASGRETRFSIKHELGG</sequence>
<feature type="region of interest" description="Disordered" evidence="1">
    <location>
        <begin position="20"/>
        <end position="63"/>
    </location>
</feature>
<evidence type="ECO:0000313" key="4">
    <source>
        <dbReference type="Proteomes" id="UP000015101"/>
    </source>
</evidence>
<dbReference type="EnsemblMetazoa" id="HelroT189753">
    <property type="protein sequence ID" value="HelroP189753"/>
    <property type="gene ID" value="HelroG189753"/>
</dbReference>
<proteinExistence type="predicted"/>
<dbReference type="EMBL" id="AMQM01002151">
    <property type="status" value="NOT_ANNOTATED_CDS"/>
    <property type="molecule type" value="Genomic_DNA"/>
</dbReference>
<dbReference type="Proteomes" id="UP000015101">
    <property type="component" value="Unassembled WGS sequence"/>
</dbReference>
<feature type="compositionally biased region" description="Low complexity" evidence="1">
    <location>
        <begin position="42"/>
        <end position="60"/>
    </location>
</feature>
<reference evidence="3" key="3">
    <citation type="submission" date="2015-06" db="UniProtKB">
        <authorList>
            <consortium name="EnsemblMetazoa"/>
        </authorList>
    </citation>
    <scope>IDENTIFICATION</scope>
</reference>
<evidence type="ECO:0000313" key="3">
    <source>
        <dbReference type="EnsemblMetazoa" id="HelroP189753"/>
    </source>
</evidence>
<dbReference type="KEGG" id="hro:HELRODRAFT_189753"/>
<dbReference type="AlphaFoldDB" id="T1FRC2"/>
<evidence type="ECO:0000256" key="1">
    <source>
        <dbReference type="SAM" id="MobiDB-lite"/>
    </source>
</evidence>